<dbReference type="OrthoDB" id="6534366at2"/>
<evidence type="ECO:0008006" key="4">
    <source>
        <dbReference type="Google" id="ProtNLM"/>
    </source>
</evidence>
<proteinExistence type="predicted"/>
<keyword evidence="3" id="KW-1185">Reference proteome</keyword>
<evidence type="ECO:0000256" key="1">
    <source>
        <dbReference type="SAM" id="MobiDB-lite"/>
    </source>
</evidence>
<dbReference type="STRING" id="1121279.SAMN02745887_00295"/>
<organism evidence="2 3">
    <name type="scientific">Chitinimonas taiwanensis DSM 18899</name>
    <dbReference type="NCBI Taxonomy" id="1121279"/>
    <lineage>
        <taxon>Bacteria</taxon>
        <taxon>Pseudomonadati</taxon>
        <taxon>Pseudomonadota</taxon>
        <taxon>Betaproteobacteria</taxon>
        <taxon>Neisseriales</taxon>
        <taxon>Chitinibacteraceae</taxon>
        <taxon>Chitinimonas</taxon>
    </lineage>
</organism>
<reference evidence="2 3" key="1">
    <citation type="submission" date="2016-11" db="EMBL/GenBank/DDBJ databases">
        <authorList>
            <person name="Jaros S."/>
            <person name="Januszkiewicz K."/>
            <person name="Wedrychowicz H."/>
        </authorList>
    </citation>
    <scope>NUCLEOTIDE SEQUENCE [LARGE SCALE GENOMIC DNA]</scope>
    <source>
        <strain evidence="2 3">DSM 18899</strain>
    </source>
</reference>
<dbReference type="Proteomes" id="UP000186513">
    <property type="component" value="Unassembled WGS sequence"/>
</dbReference>
<evidence type="ECO:0000313" key="3">
    <source>
        <dbReference type="Proteomes" id="UP000186513"/>
    </source>
</evidence>
<feature type="region of interest" description="Disordered" evidence="1">
    <location>
        <begin position="25"/>
        <end position="47"/>
    </location>
</feature>
<evidence type="ECO:0000313" key="2">
    <source>
        <dbReference type="EMBL" id="SFZ70743.1"/>
    </source>
</evidence>
<dbReference type="EMBL" id="FPKR01000001">
    <property type="protein sequence ID" value="SFZ70743.1"/>
    <property type="molecule type" value="Genomic_DNA"/>
</dbReference>
<gene>
    <name evidence="2" type="ORF">SAMN02745887_00295</name>
</gene>
<accession>A0A1K2H5W3</accession>
<protein>
    <recommendedName>
        <fullName evidence="4">HEAT repeat</fullName>
    </recommendedName>
</protein>
<dbReference type="RefSeq" id="WP_139255991.1">
    <property type="nucleotide sequence ID" value="NZ_FPKR01000001.1"/>
</dbReference>
<sequence length="498" mass="55061">MSQAVQPSLLEKWFRSLLGSKTNSEQQHSVTNVQAAQPSPSSHTLDQISSVKADPWWMLRKRAEALVDKVTDETELIVLSGSRDGFVRERALQRLQHSLGPLVLSAAIARLNDFQPEIRAVAKAIYSAHLAKGQVSDFLACMDAVCALQDKTRLDHSALLEQTADLLLQADEGVLLGRIFLETHDKSARLILRWMLARLDKEEVVRLAMSHANPVVRLLAFGTVPALEPLARLALVRTGLDDRYSALRSAALRLVLDSELPSAEKLELCVRRLLDTSGSVRQTASWYAAKSGVDVSAHYEAEAVREDLTSSQRLVLLGEVAKRKSAIATELATALLEHPRAVVRIAAFKVLLRSGGGNEAALLNKAWRDTSSKLRTQVASLVGRDMVLDSESLHEMASSAWMRGDTHVAARLSDNLGSWGKLILDLKLLQHAQTRERALRQIEAINFPQNWLCYSKPYPRDQQQIKALLEIDTVRTDLSGYPNVIDGLDRSGCWPGST</sequence>
<name>A0A1K2H5W3_9NEIS</name>
<dbReference type="AlphaFoldDB" id="A0A1K2H5W3"/>